<keyword evidence="2" id="KW-1185">Reference proteome</keyword>
<accession>A0A4Z2E5W7</accession>
<reference evidence="1 2" key="1">
    <citation type="submission" date="2019-03" db="EMBL/GenBank/DDBJ databases">
        <title>First draft genome of Liparis tanakae, snailfish: a comprehensive survey of snailfish specific genes.</title>
        <authorList>
            <person name="Kim W."/>
            <person name="Song I."/>
            <person name="Jeong J.-H."/>
            <person name="Kim D."/>
            <person name="Kim S."/>
            <person name="Ryu S."/>
            <person name="Song J.Y."/>
            <person name="Lee S.K."/>
        </authorList>
    </citation>
    <scope>NUCLEOTIDE SEQUENCE [LARGE SCALE GENOMIC DNA]</scope>
    <source>
        <tissue evidence="1">Muscle</tissue>
    </source>
</reference>
<evidence type="ECO:0000313" key="2">
    <source>
        <dbReference type="Proteomes" id="UP000314294"/>
    </source>
</evidence>
<gene>
    <name evidence="1" type="ORF">EYF80_065887</name>
</gene>
<organism evidence="1 2">
    <name type="scientific">Liparis tanakae</name>
    <name type="common">Tanaka's snailfish</name>
    <dbReference type="NCBI Taxonomy" id="230148"/>
    <lineage>
        <taxon>Eukaryota</taxon>
        <taxon>Metazoa</taxon>
        <taxon>Chordata</taxon>
        <taxon>Craniata</taxon>
        <taxon>Vertebrata</taxon>
        <taxon>Euteleostomi</taxon>
        <taxon>Actinopterygii</taxon>
        <taxon>Neopterygii</taxon>
        <taxon>Teleostei</taxon>
        <taxon>Neoteleostei</taxon>
        <taxon>Acanthomorphata</taxon>
        <taxon>Eupercaria</taxon>
        <taxon>Perciformes</taxon>
        <taxon>Cottioidei</taxon>
        <taxon>Cottales</taxon>
        <taxon>Liparidae</taxon>
        <taxon>Liparis</taxon>
    </lineage>
</organism>
<dbReference type="OrthoDB" id="8928178at2759"/>
<comment type="caution">
    <text evidence="1">The sequence shown here is derived from an EMBL/GenBank/DDBJ whole genome shotgun (WGS) entry which is preliminary data.</text>
</comment>
<dbReference type="Proteomes" id="UP000314294">
    <property type="component" value="Unassembled WGS sequence"/>
</dbReference>
<evidence type="ECO:0000313" key="1">
    <source>
        <dbReference type="EMBL" id="TNN23990.1"/>
    </source>
</evidence>
<proteinExistence type="predicted"/>
<dbReference type="EMBL" id="SRLO01016748">
    <property type="protein sequence ID" value="TNN23990.1"/>
    <property type="molecule type" value="Genomic_DNA"/>
</dbReference>
<name>A0A4Z2E5W7_9TELE</name>
<dbReference type="AlphaFoldDB" id="A0A4Z2E5W7"/>
<protein>
    <submittedName>
        <fullName evidence="1">Uncharacterized protein</fullName>
    </submittedName>
</protein>
<sequence length="64" mass="7244">MPLLALYVDGHSDMRVDFRLTPESFNILMAVLGTDCDHGWGPEIFSLVFICWLASATSYRVIHD</sequence>